<name>A0A6J6C5I1_9ZZZZ</name>
<evidence type="ECO:0000313" key="5">
    <source>
        <dbReference type="EMBL" id="CAB4546580.1"/>
    </source>
</evidence>
<dbReference type="Gene3D" id="3.40.1190.20">
    <property type="match status" value="1"/>
</dbReference>
<dbReference type="GO" id="GO:0008443">
    <property type="term" value="F:phosphofructokinase activity"/>
    <property type="evidence" value="ECO:0007669"/>
    <property type="project" value="TreeGrafter"/>
</dbReference>
<dbReference type="GO" id="GO:0005829">
    <property type="term" value="C:cytosol"/>
    <property type="evidence" value="ECO:0007669"/>
    <property type="project" value="TreeGrafter"/>
</dbReference>
<reference evidence="5" key="1">
    <citation type="submission" date="2020-05" db="EMBL/GenBank/DDBJ databases">
        <authorList>
            <person name="Chiriac C."/>
            <person name="Salcher M."/>
            <person name="Ghai R."/>
            <person name="Kavagutti S V."/>
        </authorList>
    </citation>
    <scope>NUCLEOTIDE SEQUENCE</scope>
</reference>
<dbReference type="InterPro" id="IPR029056">
    <property type="entry name" value="Ribokinase-like"/>
</dbReference>
<dbReference type="PANTHER" id="PTHR46566:SF5">
    <property type="entry name" value="1-PHOSPHOFRUCTOKINASE"/>
    <property type="match status" value="1"/>
</dbReference>
<dbReference type="PANTHER" id="PTHR46566">
    <property type="entry name" value="1-PHOSPHOFRUCTOKINASE-RELATED"/>
    <property type="match status" value="1"/>
</dbReference>
<accession>A0A6J6C5I1</accession>
<dbReference type="SUPFAM" id="SSF53613">
    <property type="entry name" value="Ribokinase-like"/>
    <property type="match status" value="1"/>
</dbReference>
<dbReference type="PROSITE" id="PS00584">
    <property type="entry name" value="PFKB_KINASES_2"/>
    <property type="match status" value="1"/>
</dbReference>
<dbReference type="InterPro" id="IPR002173">
    <property type="entry name" value="Carboh/pur_kinase_PfkB_CS"/>
</dbReference>
<dbReference type="AlphaFoldDB" id="A0A6J6C5I1"/>
<organism evidence="5">
    <name type="scientific">freshwater metagenome</name>
    <dbReference type="NCBI Taxonomy" id="449393"/>
    <lineage>
        <taxon>unclassified sequences</taxon>
        <taxon>metagenomes</taxon>
        <taxon>ecological metagenomes</taxon>
    </lineage>
</organism>
<sequence>MSGAPIITLTPAPTLDRTYFVHNLIEGGVNRADGVSEELAGKGINVTRGLYLSGVKAPGVIPIGNSDPGVLARTGSIEQFIPHWVDGTLRVSTTIVEKDGPTTKVNEAPRPLSDSDWKEVVALTIAKVKENNAKWLVIAGALPIDKGTHTFVDLEPLFQAMHDLGVRVAMDSSGEPLKVYASKGLPSVIKPNAHELAETVGRDLYTVGDVIDAARELCEHGVECVLASLGPDGMVAVTKEHAWKAKTAPVKVINTVGAGDATLAGFLTAVVTNPVSNNDEFGVGFNVPLGVKTAVQYGAVSVTQPTSGLENLDNMPEAEITDNPDRDAPLEEVAHSAPTK</sequence>
<feature type="region of interest" description="Disordered" evidence="3">
    <location>
        <begin position="305"/>
        <end position="340"/>
    </location>
</feature>
<keyword evidence="1" id="KW-0808">Transferase</keyword>
<gene>
    <name evidence="5" type="ORF">UFOPK1433_00836</name>
    <name evidence="6" type="ORF">UFOPK1843_00900</name>
</gene>
<dbReference type="InterPro" id="IPR011611">
    <property type="entry name" value="PfkB_dom"/>
</dbReference>
<dbReference type="Pfam" id="PF00294">
    <property type="entry name" value="PfkB"/>
    <property type="match status" value="1"/>
</dbReference>
<dbReference type="EMBL" id="CAEZUR010000072">
    <property type="protein sequence ID" value="CAB4612063.1"/>
    <property type="molecule type" value="Genomic_DNA"/>
</dbReference>
<proteinExistence type="predicted"/>
<protein>
    <submittedName>
        <fullName evidence="5">Unannotated protein</fullName>
    </submittedName>
</protein>
<evidence type="ECO:0000256" key="3">
    <source>
        <dbReference type="SAM" id="MobiDB-lite"/>
    </source>
</evidence>
<evidence type="ECO:0000256" key="2">
    <source>
        <dbReference type="ARBA" id="ARBA00022777"/>
    </source>
</evidence>
<evidence type="ECO:0000259" key="4">
    <source>
        <dbReference type="Pfam" id="PF00294"/>
    </source>
</evidence>
<dbReference type="EMBL" id="CAEZSN010000092">
    <property type="protein sequence ID" value="CAB4546580.1"/>
    <property type="molecule type" value="Genomic_DNA"/>
</dbReference>
<keyword evidence="2" id="KW-0418">Kinase</keyword>
<evidence type="ECO:0000313" key="6">
    <source>
        <dbReference type="EMBL" id="CAB4612063.1"/>
    </source>
</evidence>
<feature type="domain" description="Carbohydrate kinase PfkB" evidence="4">
    <location>
        <begin position="16"/>
        <end position="284"/>
    </location>
</feature>
<feature type="compositionally biased region" description="Basic and acidic residues" evidence="3">
    <location>
        <begin position="323"/>
        <end position="334"/>
    </location>
</feature>
<evidence type="ECO:0000256" key="1">
    <source>
        <dbReference type="ARBA" id="ARBA00022679"/>
    </source>
</evidence>